<dbReference type="RefSeq" id="WP_354699500.1">
    <property type="nucleotide sequence ID" value="NZ_CP114014.1"/>
</dbReference>
<sequence length="347" mass="35569">MSVDVLLVALGSTTGLRLAEAELAGSLERAGLSVAVARAEPPREVRTFAATDLGWALAARRAARAGIAAHRPQAVVYSTTTAALLWPRRGAIRFDALAAANRPGRHGFWQRPQERRRLAAATLLLPQDDGALAELGGAAARVTVPTVVVPIPVDPSGDAVPWAARDIAAITYAANPAKKGLDRVLAAWALARSGGEELVVCGIDALPAGAATAGLPAGSVRVAGLLAPDAYRALLRRSRLYVTAPRREDHGIAQLEALADGCALVTTTAPGPYAALGPARTLDPRWVLPDGAPAAALAAAIRAALDDPPADLAARGPASVATHSRAAVDALVATRVAPLLRATLSTD</sequence>
<evidence type="ECO:0008006" key="2">
    <source>
        <dbReference type="Google" id="ProtNLM"/>
    </source>
</evidence>
<accession>A0AAU7B3W9</accession>
<dbReference type="AlphaFoldDB" id="A0AAU7B3W9"/>
<protein>
    <recommendedName>
        <fullName evidence="2">Glycosyltransferase</fullName>
    </recommendedName>
</protein>
<dbReference type="Gene3D" id="3.40.50.2000">
    <property type="entry name" value="Glycogen Phosphorylase B"/>
    <property type="match status" value="1"/>
</dbReference>
<dbReference type="KEGG" id="parq:DSM112329_05217"/>
<name>A0AAU7B3W9_9ACTN</name>
<evidence type="ECO:0000313" key="1">
    <source>
        <dbReference type="EMBL" id="XAY08317.1"/>
    </source>
</evidence>
<dbReference type="SUPFAM" id="SSF53756">
    <property type="entry name" value="UDP-Glycosyltransferase/glycogen phosphorylase"/>
    <property type="match status" value="1"/>
</dbReference>
<gene>
    <name evidence="1" type="ORF">DSM112329_05217</name>
</gene>
<dbReference type="EMBL" id="CP114014">
    <property type="protein sequence ID" value="XAY08317.1"/>
    <property type="molecule type" value="Genomic_DNA"/>
</dbReference>
<organism evidence="1">
    <name type="scientific">Paraconexibacter sp. AEG42_29</name>
    <dbReference type="NCBI Taxonomy" id="2997339"/>
    <lineage>
        <taxon>Bacteria</taxon>
        <taxon>Bacillati</taxon>
        <taxon>Actinomycetota</taxon>
        <taxon>Thermoleophilia</taxon>
        <taxon>Solirubrobacterales</taxon>
        <taxon>Paraconexibacteraceae</taxon>
        <taxon>Paraconexibacter</taxon>
    </lineage>
</organism>
<reference evidence="1" key="1">
    <citation type="submission" date="2022-12" db="EMBL/GenBank/DDBJ databases">
        <title>Paraconexibacter alkalitolerans sp. nov. and Baekduia alba sp. nov., isolated from soil and emended description of the genera Paraconexibacter (Chun et al., 2020) and Baekduia (An et al., 2020).</title>
        <authorList>
            <person name="Vieira S."/>
            <person name="Huber K.J."/>
            <person name="Geppert A."/>
            <person name="Wolf J."/>
            <person name="Neumann-Schaal M."/>
            <person name="Muesken M."/>
            <person name="Overmann J."/>
        </authorList>
    </citation>
    <scope>NUCLEOTIDE SEQUENCE</scope>
    <source>
        <strain evidence="1">AEG42_29</strain>
    </source>
</reference>
<dbReference type="Pfam" id="PF13692">
    <property type="entry name" value="Glyco_trans_1_4"/>
    <property type="match status" value="1"/>
</dbReference>
<proteinExistence type="predicted"/>